<dbReference type="Pfam" id="PF13808">
    <property type="entry name" value="DDE_Tnp_1_assoc"/>
    <property type="match status" value="1"/>
</dbReference>
<gene>
    <name evidence="2" type="ORF">DFR48_11377</name>
</gene>
<sequence>MATISLLDHFSALRDPRQSWKVIYPLAEVLLIVLCGTLAGAGDFVEIRGVGAREDRFPEAFHALRARCAVA</sequence>
<name>A0A6I7HHW9_9HYPH</name>
<proteinExistence type="predicted"/>
<comment type="caution">
    <text evidence="2">The sequence shown here is derived from an EMBL/GenBank/DDBJ whole genome shotgun (WGS) entry which is preliminary data.</text>
</comment>
<evidence type="ECO:0000313" key="2">
    <source>
        <dbReference type="EMBL" id="RCW20623.1"/>
    </source>
</evidence>
<dbReference type="EMBL" id="QPIX01000013">
    <property type="protein sequence ID" value="RCW20623.1"/>
    <property type="molecule type" value="Genomic_DNA"/>
</dbReference>
<organism evidence="2 3">
    <name type="scientific">Ciceribacter lividus</name>
    <dbReference type="NCBI Taxonomy" id="1197950"/>
    <lineage>
        <taxon>Bacteria</taxon>
        <taxon>Pseudomonadati</taxon>
        <taxon>Pseudomonadota</taxon>
        <taxon>Alphaproteobacteria</taxon>
        <taxon>Hyphomicrobiales</taxon>
        <taxon>Rhizobiaceae</taxon>
        <taxon>Ciceribacter</taxon>
    </lineage>
</organism>
<accession>A0A6I7HHW9</accession>
<dbReference type="Proteomes" id="UP000252582">
    <property type="component" value="Unassembled WGS sequence"/>
</dbReference>
<evidence type="ECO:0000313" key="3">
    <source>
        <dbReference type="Proteomes" id="UP000252582"/>
    </source>
</evidence>
<dbReference type="InterPro" id="IPR032806">
    <property type="entry name" value="YbfD_N"/>
</dbReference>
<dbReference type="AlphaFoldDB" id="A0A6I7HHW9"/>
<keyword evidence="3" id="KW-1185">Reference proteome</keyword>
<protein>
    <submittedName>
        <fullName evidence="2">DDE family transposase</fullName>
    </submittedName>
</protein>
<evidence type="ECO:0000259" key="1">
    <source>
        <dbReference type="Pfam" id="PF13808"/>
    </source>
</evidence>
<reference evidence="2 3" key="1">
    <citation type="submission" date="2018-07" db="EMBL/GenBank/DDBJ databases">
        <title>Genomic Encyclopedia of Type Strains, Phase IV (KMG-IV): sequencing the most valuable type-strain genomes for metagenomic binning, comparative biology and taxonomic classification.</title>
        <authorList>
            <person name="Goeker M."/>
        </authorList>
    </citation>
    <scope>NUCLEOTIDE SEQUENCE [LARGE SCALE GENOMIC DNA]</scope>
    <source>
        <strain evidence="2 3">DSM 25528</strain>
    </source>
</reference>
<feature type="domain" description="H repeat-associated protein N-terminal" evidence="1">
    <location>
        <begin position="7"/>
        <end position="61"/>
    </location>
</feature>